<dbReference type="AlphaFoldDB" id="A0A645CD23"/>
<protein>
    <submittedName>
        <fullName evidence="1">Uncharacterized protein</fullName>
    </submittedName>
</protein>
<reference evidence="1" key="1">
    <citation type="submission" date="2019-08" db="EMBL/GenBank/DDBJ databases">
        <authorList>
            <person name="Kucharzyk K."/>
            <person name="Murdoch R.W."/>
            <person name="Higgins S."/>
            <person name="Loffler F."/>
        </authorList>
    </citation>
    <scope>NUCLEOTIDE SEQUENCE</scope>
</reference>
<organism evidence="1">
    <name type="scientific">bioreactor metagenome</name>
    <dbReference type="NCBI Taxonomy" id="1076179"/>
    <lineage>
        <taxon>unclassified sequences</taxon>
        <taxon>metagenomes</taxon>
        <taxon>ecological metagenomes</taxon>
    </lineage>
</organism>
<proteinExistence type="predicted"/>
<sequence length="133" mass="14951">MPITHPSRITRVFAGVCWWQGCSCWSALVCWRRASISCRWSGTTIFILVPRTTASPCCRWCPTVAPSSIEMAPCLRATTPPTRWKSRPRVRVGWRTPSIDWPRSSPSSHETGAISENFSTKAAISRVCRYVHG</sequence>
<dbReference type="EMBL" id="VSSQ01026212">
    <property type="protein sequence ID" value="MPM74820.1"/>
    <property type="molecule type" value="Genomic_DNA"/>
</dbReference>
<evidence type="ECO:0000313" key="1">
    <source>
        <dbReference type="EMBL" id="MPM74820.1"/>
    </source>
</evidence>
<name>A0A645CD23_9ZZZZ</name>
<gene>
    <name evidence="1" type="ORF">SDC9_121809</name>
</gene>
<accession>A0A645CD23</accession>
<comment type="caution">
    <text evidence="1">The sequence shown here is derived from an EMBL/GenBank/DDBJ whole genome shotgun (WGS) entry which is preliminary data.</text>
</comment>